<protein>
    <recommendedName>
        <fullName evidence="4 16">Mercuric reductase</fullName>
        <ecNumber evidence="3 16">1.16.1.1</ecNumber>
    </recommendedName>
    <alternativeName>
        <fullName evidence="14 16">Hg(II) reductase</fullName>
    </alternativeName>
</protein>
<comment type="similarity">
    <text evidence="1 16 17">Belongs to the class-I pyridine nucleotide-disulfide oxidoreductase family.</text>
</comment>
<dbReference type="PROSITE" id="PS01047">
    <property type="entry name" value="HMA_1"/>
    <property type="match status" value="1"/>
</dbReference>
<dbReference type="InterPro" id="IPR036188">
    <property type="entry name" value="FAD/NAD-bd_sf"/>
</dbReference>
<dbReference type="InterPro" id="IPR021179">
    <property type="entry name" value="Mercury_reductase_MerA"/>
</dbReference>
<dbReference type="Gene3D" id="3.30.390.30">
    <property type="match status" value="1"/>
</dbReference>
<evidence type="ECO:0000256" key="8">
    <source>
        <dbReference type="ARBA" id="ARBA00022827"/>
    </source>
</evidence>
<evidence type="ECO:0000256" key="17">
    <source>
        <dbReference type="RuleBase" id="RU361223"/>
    </source>
</evidence>
<dbReference type="Proteomes" id="UP001596270">
    <property type="component" value="Unassembled WGS sequence"/>
</dbReference>
<reference evidence="20" key="1">
    <citation type="journal article" date="2019" name="Int. J. Syst. Evol. Microbiol.">
        <title>The Global Catalogue of Microorganisms (GCM) 10K type strain sequencing project: providing services to taxonomists for standard genome sequencing and annotation.</title>
        <authorList>
            <consortium name="The Broad Institute Genomics Platform"/>
            <consortium name="The Broad Institute Genome Sequencing Center for Infectious Disease"/>
            <person name="Wu L."/>
            <person name="Ma J."/>
        </authorList>
    </citation>
    <scope>NUCLEOTIDE SEQUENCE [LARGE SCALE GENOMIC DNA]</scope>
    <source>
        <strain evidence="20">CCUG 39402</strain>
    </source>
</reference>
<dbReference type="SUPFAM" id="SSF55008">
    <property type="entry name" value="HMA, heavy metal-associated domain"/>
    <property type="match status" value="1"/>
</dbReference>
<evidence type="ECO:0000256" key="4">
    <source>
        <dbReference type="ARBA" id="ARBA00014791"/>
    </source>
</evidence>
<keyword evidence="20" id="KW-1185">Reference proteome</keyword>
<dbReference type="PANTHER" id="PTHR43014:SF2">
    <property type="entry name" value="MERCURIC REDUCTASE"/>
    <property type="match status" value="1"/>
</dbReference>
<dbReference type="InterPro" id="IPR036163">
    <property type="entry name" value="HMA_dom_sf"/>
</dbReference>
<proteinExistence type="inferred from homology"/>
<evidence type="ECO:0000256" key="1">
    <source>
        <dbReference type="ARBA" id="ARBA00007532"/>
    </source>
</evidence>
<dbReference type="InterPro" id="IPR006121">
    <property type="entry name" value="HMA_dom"/>
</dbReference>
<evidence type="ECO:0000313" key="20">
    <source>
        <dbReference type="Proteomes" id="UP001596270"/>
    </source>
</evidence>
<dbReference type="Pfam" id="PF07992">
    <property type="entry name" value="Pyr_redox_2"/>
    <property type="match status" value="1"/>
</dbReference>
<dbReference type="RefSeq" id="WP_316851967.1">
    <property type="nucleotide sequence ID" value="NZ_JBHSRS010000015.1"/>
</dbReference>
<keyword evidence="6 16" id="KW-0285">Flavoprotein</keyword>
<evidence type="ECO:0000256" key="7">
    <source>
        <dbReference type="ARBA" id="ARBA00022723"/>
    </source>
</evidence>
<keyword evidence="13" id="KW-0676">Redox-active center</keyword>
<dbReference type="EMBL" id="JBHSRS010000015">
    <property type="protein sequence ID" value="MFC6280991.1"/>
    <property type="molecule type" value="Genomic_DNA"/>
</dbReference>
<evidence type="ECO:0000256" key="2">
    <source>
        <dbReference type="ARBA" id="ARBA00011738"/>
    </source>
</evidence>
<keyword evidence="12" id="KW-1015">Disulfide bond</keyword>
<dbReference type="Gene3D" id="3.50.50.60">
    <property type="entry name" value="FAD/NAD(P)-binding domain"/>
    <property type="match status" value="2"/>
</dbReference>
<dbReference type="NCBIfam" id="NF010311">
    <property type="entry name" value="PRK13748.1"/>
    <property type="match status" value="1"/>
</dbReference>
<evidence type="ECO:0000256" key="9">
    <source>
        <dbReference type="ARBA" id="ARBA00022857"/>
    </source>
</evidence>
<dbReference type="InterPro" id="IPR012999">
    <property type="entry name" value="Pyr_OxRdtase_I_AS"/>
</dbReference>
<evidence type="ECO:0000256" key="10">
    <source>
        <dbReference type="ARBA" id="ARBA00022914"/>
    </source>
</evidence>
<dbReference type="CDD" id="cd00371">
    <property type="entry name" value="HMA"/>
    <property type="match status" value="1"/>
</dbReference>
<evidence type="ECO:0000256" key="14">
    <source>
        <dbReference type="ARBA" id="ARBA00031725"/>
    </source>
</evidence>
<gene>
    <name evidence="17 19" type="primary">merA</name>
    <name evidence="19" type="ORF">ACFQND_07075</name>
</gene>
<dbReference type="Pfam" id="PF02852">
    <property type="entry name" value="Pyr_redox_dim"/>
    <property type="match status" value="1"/>
</dbReference>
<keyword evidence="5 16" id="KW-0475">Mercuric resistance</keyword>
<organism evidence="19 20">
    <name type="scientific">Polaromonas aquatica</name>
    <dbReference type="NCBI Taxonomy" id="332657"/>
    <lineage>
        <taxon>Bacteria</taxon>
        <taxon>Pseudomonadati</taxon>
        <taxon>Pseudomonadota</taxon>
        <taxon>Betaproteobacteria</taxon>
        <taxon>Burkholderiales</taxon>
        <taxon>Comamonadaceae</taxon>
        <taxon>Polaromonas</taxon>
    </lineage>
</organism>
<evidence type="ECO:0000256" key="15">
    <source>
        <dbReference type="ARBA" id="ARBA00048984"/>
    </source>
</evidence>
<dbReference type="InterPro" id="IPR023753">
    <property type="entry name" value="FAD/NAD-binding_dom"/>
</dbReference>
<comment type="cofactor">
    <cofactor evidence="16 17">
        <name>FAD</name>
        <dbReference type="ChEBI" id="CHEBI:57692"/>
    </cofactor>
    <text evidence="16 17">Binds 1 FAD per subunit.</text>
</comment>
<keyword evidence="8 16" id="KW-0274">FAD</keyword>
<keyword evidence="9 16" id="KW-0521">NADP</keyword>
<evidence type="ECO:0000256" key="13">
    <source>
        <dbReference type="ARBA" id="ARBA00023284"/>
    </source>
</evidence>
<accession>A0ABW1TTP8</accession>
<sequence>MTTLKITGMTCDSCAVHVKEALEKVPGVQSADVSYTKGSAKLAVEADTSPDALTAAVAGLGYRATLADAPVPPVGGGLLVKMREWLGSGDKAGGDGGGLHIAVIGSGGAAMAAALKAVEQGAHVTLIERGTIGGTCVNVGCVPSKIMIRAAHIAHLRRESPFDGGMPPAPPTILRERLLAQQQARVNELRHAKYEGILDDNPAISVLHGEARFRGGHSLTVQLDGGGERVVTFDRCLIATGASPAVPPIPGLKDTPYWTSTEALVSDTIPERLAVIGSSVVALELAQAFARLGSKVTILARSTLFFREDPAIGEAVTAAFRAEGIEVLEHTQASQVAHVDGEFVLTTGHGELRADKLLIATGRAPNTRSLALDAAGVALNPQGAIVIDAGMRTSTPDIYAAGDCTDQPQFVYVAAAAGTRAAINMTGGNAALDLTAMPAVVFTDPQVATVGYSEAEAHHDGIETDSRTLTLDNVPRALANFDMRGFIKLVADAGSGRLIGVQAVAPEAGELIQTAALAIRNRMTVQELADQLFPYLTMVEGLKLAAQTFNKDVKQLSCCAG</sequence>
<keyword evidence="10 16" id="KW-0476">Mercury</keyword>
<dbReference type="Gene3D" id="3.30.70.100">
    <property type="match status" value="1"/>
</dbReference>
<evidence type="ECO:0000256" key="6">
    <source>
        <dbReference type="ARBA" id="ARBA00022630"/>
    </source>
</evidence>
<dbReference type="PRINTS" id="PR00945">
    <property type="entry name" value="HGRDTASE"/>
</dbReference>
<dbReference type="PROSITE" id="PS00076">
    <property type="entry name" value="PYRIDINE_REDOX_1"/>
    <property type="match status" value="1"/>
</dbReference>
<evidence type="ECO:0000313" key="19">
    <source>
        <dbReference type="EMBL" id="MFC6280991.1"/>
    </source>
</evidence>
<evidence type="ECO:0000256" key="5">
    <source>
        <dbReference type="ARBA" id="ARBA00022466"/>
    </source>
</evidence>
<dbReference type="InterPro" id="IPR017969">
    <property type="entry name" value="Heavy-metal-associated_CS"/>
</dbReference>
<name>A0ABW1TTP8_9BURK</name>
<comment type="caution">
    <text evidence="19">The sequence shown here is derived from an EMBL/GenBank/DDBJ whole genome shotgun (WGS) entry which is preliminary data.</text>
</comment>
<evidence type="ECO:0000256" key="11">
    <source>
        <dbReference type="ARBA" id="ARBA00023002"/>
    </source>
</evidence>
<dbReference type="SUPFAM" id="SSF51905">
    <property type="entry name" value="FAD/NAD(P)-binding domain"/>
    <property type="match status" value="1"/>
</dbReference>
<comment type="subunit">
    <text evidence="2 16 17">Homodimer.</text>
</comment>
<evidence type="ECO:0000259" key="18">
    <source>
        <dbReference type="PROSITE" id="PS50846"/>
    </source>
</evidence>
<dbReference type="InterPro" id="IPR001100">
    <property type="entry name" value="Pyr_nuc-diS_OxRdtase"/>
</dbReference>
<feature type="domain" description="HMA" evidence="18">
    <location>
        <begin position="1"/>
        <end position="65"/>
    </location>
</feature>
<keyword evidence="7 16" id="KW-0479">Metal-binding</keyword>
<evidence type="ECO:0000256" key="3">
    <source>
        <dbReference type="ARBA" id="ARBA00012661"/>
    </source>
</evidence>
<dbReference type="GO" id="GO:0016152">
    <property type="term" value="F:mercury (II) reductase (NADP+) activity"/>
    <property type="evidence" value="ECO:0007669"/>
    <property type="project" value="UniProtKB-EC"/>
</dbReference>
<keyword evidence="11 16" id="KW-0560">Oxidoreductase</keyword>
<dbReference type="PROSITE" id="PS50846">
    <property type="entry name" value="HMA_2"/>
    <property type="match status" value="1"/>
</dbReference>
<dbReference type="PIRSF" id="PIRSF000350">
    <property type="entry name" value="Mercury_reductase_MerA"/>
    <property type="match status" value="1"/>
</dbReference>
<comment type="function">
    <text evidence="16">Resistance to Hg(2+) in bacteria appears to be governed by a specialized system which includes mercuric reductase. MerA protein is responsible for volatilizing mercury as Hg(0).</text>
</comment>
<dbReference type="Pfam" id="PF00403">
    <property type="entry name" value="HMA"/>
    <property type="match status" value="1"/>
</dbReference>
<evidence type="ECO:0000256" key="16">
    <source>
        <dbReference type="PIRNR" id="PIRNR000350"/>
    </source>
</evidence>
<dbReference type="EC" id="1.16.1.1" evidence="3 16"/>
<evidence type="ECO:0000256" key="12">
    <source>
        <dbReference type="ARBA" id="ARBA00023157"/>
    </source>
</evidence>
<dbReference type="InterPro" id="IPR004099">
    <property type="entry name" value="Pyr_nucl-diS_OxRdtase_dimer"/>
</dbReference>
<dbReference type="InterPro" id="IPR016156">
    <property type="entry name" value="FAD/NAD-linked_Rdtase_dimer_sf"/>
</dbReference>
<comment type="catalytic activity">
    <reaction evidence="15 16 17">
        <text>Hg + NADP(+) + H(+) = Hg(2+) + NADPH</text>
        <dbReference type="Rhea" id="RHEA:23856"/>
        <dbReference type="ChEBI" id="CHEBI:15378"/>
        <dbReference type="ChEBI" id="CHEBI:16170"/>
        <dbReference type="ChEBI" id="CHEBI:16793"/>
        <dbReference type="ChEBI" id="CHEBI:57783"/>
        <dbReference type="ChEBI" id="CHEBI:58349"/>
        <dbReference type="EC" id="1.16.1.1"/>
    </reaction>
</comment>
<dbReference type="PANTHER" id="PTHR43014">
    <property type="entry name" value="MERCURIC REDUCTASE"/>
    <property type="match status" value="1"/>
</dbReference>
<dbReference type="NCBIfam" id="TIGR02053">
    <property type="entry name" value="MerA"/>
    <property type="match status" value="1"/>
</dbReference>
<dbReference type="SUPFAM" id="SSF55424">
    <property type="entry name" value="FAD/NAD-linked reductases, dimerisation (C-terminal) domain"/>
    <property type="match status" value="1"/>
</dbReference>